<reference evidence="4 5" key="1">
    <citation type="journal article" date="2020" name="Nat. Food">
        <title>A phased Vanilla planifolia genome enables genetic improvement of flavour and production.</title>
        <authorList>
            <person name="Hasing T."/>
            <person name="Tang H."/>
            <person name="Brym M."/>
            <person name="Khazi F."/>
            <person name="Huang T."/>
            <person name="Chambers A.H."/>
        </authorList>
    </citation>
    <scope>NUCLEOTIDE SEQUENCE [LARGE SCALE GENOMIC DNA]</scope>
    <source>
        <tissue evidence="4">Leaf</tissue>
    </source>
</reference>
<feature type="chain" id="PRO_5032669453" description="DUF4220 domain-containing protein" evidence="2">
    <location>
        <begin position="20"/>
        <end position="228"/>
    </location>
</feature>
<name>A0A835PE65_VANPL</name>
<evidence type="ECO:0000256" key="1">
    <source>
        <dbReference type="SAM" id="Phobius"/>
    </source>
</evidence>
<dbReference type="Pfam" id="PF13968">
    <property type="entry name" value="DUF4220"/>
    <property type="match status" value="1"/>
</dbReference>
<feature type="transmembrane region" description="Helical" evidence="1">
    <location>
        <begin position="86"/>
        <end position="104"/>
    </location>
</feature>
<protein>
    <recommendedName>
        <fullName evidence="3">DUF4220 domain-containing protein</fullName>
    </recommendedName>
</protein>
<evidence type="ECO:0000256" key="2">
    <source>
        <dbReference type="SAM" id="SignalP"/>
    </source>
</evidence>
<sequence length="228" mass="25775">MAVWSNYLLANWVADFVLGQLSSSMDDNSNNAILAFRAPFLLHHLGGPDTITYSMEDNELWARRLLALAYELIIAVYVLFRSLPSNLLLAPTLLIFFVAIVKYAERSYSLYRASTDGFRSSVVISSKQSQLNQISSNRRTMVARVQDENEKEELNALKGAFDMYSVCKPFFMDVIPLVEVYKVIGDMLKEMTVKEVLGLTSMELSYAYDEMYMKAVVNCSRAGVILRG</sequence>
<dbReference type="AlphaFoldDB" id="A0A835PE65"/>
<gene>
    <name evidence="4" type="ORF">HPP92_026941</name>
</gene>
<feature type="transmembrane region" description="Helical" evidence="1">
    <location>
        <begin position="61"/>
        <end position="80"/>
    </location>
</feature>
<proteinExistence type="predicted"/>
<evidence type="ECO:0000313" key="5">
    <source>
        <dbReference type="Proteomes" id="UP000636800"/>
    </source>
</evidence>
<feature type="signal peptide" evidence="2">
    <location>
        <begin position="1"/>
        <end position="19"/>
    </location>
</feature>
<evidence type="ECO:0000313" key="4">
    <source>
        <dbReference type="EMBL" id="KAG0450359.1"/>
    </source>
</evidence>
<dbReference type="Proteomes" id="UP000636800">
    <property type="component" value="Unassembled WGS sequence"/>
</dbReference>
<organism evidence="4 5">
    <name type="scientific">Vanilla planifolia</name>
    <name type="common">Vanilla</name>
    <dbReference type="NCBI Taxonomy" id="51239"/>
    <lineage>
        <taxon>Eukaryota</taxon>
        <taxon>Viridiplantae</taxon>
        <taxon>Streptophyta</taxon>
        <taxon>Embryophyta</taxon>
        <taxon>Tracheophyta</taxon>
        <taxon>Spermatophyta</taxon>
        <taxon>Magnoliopsida</taxon>
        <taxon>Liliopsida</taxon>
        <taxon>Asparagales</taxon>
        <taxon>Orchidaceae</taxon>
        <taxon>Vanilloideae</taxon>
        <taxon>Vanilleae</taxon>
        <taxon>Vanilla</taxon>
    </lineage>
</organism>
<evidence type="ECO:0000259" key="3">
    <source>
        <dbReference type="Pfam" id="PF13968"/>
    </source>
</evidence>
<keyword evidence="5" id="KW-1185">Reference proteome</keyword>
<dbReference type="EMBL" id="JADCNL010000121">
    <property type="protein sequence ID" value="KAG0450359.1"/>
    <property type="molecule type" value="Genomic_DNA"/>
</dbReference>
<keyword evidence="2" id="KW-0732">Signal</keyword>
<dbReference type="InterPro" id="IPR025315">
    <property type="entry name" value="DUF4220"/>
</dbReference>
<feature type="domain" description="DUF4220" evidence="3">
    <location>
        <begin position="4"/>
        <end position="227"/>
    </location>
</feature>
<accession>A0A835PE65</accession>
<keyword evidence="1" id="KW-1133">Transmembrane helix</keyword>
<keyword evidence="1" id="KW-0472">Membrane</keyword>
<dbReference type="OrthoDB" id="1189310at2759"/>
<keyword evidence="1" id="KW-0812">Transmembrane</keyword>
<comment type="caution">
    <text evidence="4">The sequence shown here is derived from an EMBL/GenBank/DDBJ whole genome shotgun (WGS) entry which is preliminary data.</text>
</comment>
<dbReference type="PANTHER" id="PTHR31325">
    <property type="entry name" value="OS01G0798800 PROTEIN-RELATED"/>
    <property type="match status" value="1"/>
</dbReference>